<feature type="transmembrane region" description="Helical" evidence="6">
    <location>
        <begin position="98"/>
        <end position="118"/>
    </location>
</feature>
<dbReference type="AlphaFoldDB" id="A0A7W7ZLA2"/>
<feature type="transmembrane region" description="Helical" evidence="6">
    <location>
        <begin position="276"/>
        <end position="294"/>
    </location>
</feature>
<dbReference type="InterPro" id="IPR050638">
    <property type="entry name" value="AA-Vitamin_Transporters"/>
</dbReference>
<dbReference type="Pfam" id="PF00892">
    <property type="entry name" value="EamA"/>
    <property type="match status" value="2"/>
</dbReference>
<dbReference type="Proteomes" id="UP000584867">
    <property type="component" value="Unassembled WGS sequence"/>
</dbReference>
<feature type="transmembrane region" description="Helical" evidence="6">
    <location>
        <begin position="155"/>
        <end position="174"/>
    </location>
</feature>
<dbReference type="RefSeq" id="WP_184252522.1">
    <property type="nucleotide sequence ID" value="NZ_JACHIO010000001.1"/>
</dbReference>
<reference evidence="8 9" key="1">
    <citation type="submission" date="2020-08" db="EMBL/GenBank/DDBJ databases">
        <title>Genomic Encyclopedia of Type Strains, Phase IV (KMG-V): Genome sequencing to study the core and pangenomes of soil and plant-associated prokaryotes.</title>
        <authorList>
            <person name="Whitman W."/>
        </authorList>
    </citation>
    <scope>NUCLEOTIDE SEQUENCE [LARGE SCALE GENOMIC DNA]</scope>
    <source>
        <strain evidence="8 9">X5P3</strain>
    </source>
</reference>
<keyword evidence="3 6" id="KW-0812">Transmembrane</keyword>
<name>A0A7W7ZLA2_9BACT</name>
<sequence length="303" mass="32161">MPRLAPNRSLGFAACALASTFWGCGFFFGKIALAEMNVGSMVFYRFLFGTLGLLPLLITHRPSLNASEWRMLLICTFLGVPLQFLTQFRGLSLTTVSHASLMVGTMPVILAVGAVFFTHERLHKLGWVALILSTAGAALIALGGHHNTATGGPTLTGDLLVVASMFIALFWILLNKNLVERHSPIMITTYGLVLGTAMLAVYVPFAYGLPPVHGISLKAWAALAASGVLCTAITTLLWNWGMTQVPASQAGVLLNMEPLMGSLLGVFILHEHLGPSAFVGGAMIVGAAIALTTLSPPPRLEPL</sequence>
<dbReference type="PANTHER" id="PTHR32322">
    <property type="entry name" value="INNER MEMBRANE TRANSPORTER"/>
    <property type="match status" value="1"/>
</dbReference>
<feature type="domain" description="EamA" evidence="7">
    <location>
        <begin position="11"/>
        <end position="141"/>
    </location>
</feature>
<evidence type="ECO:0000256" key="1">
    <source>
        <dbReference type="ARBA" id="ARBA00004141"/>
    </source>
</evidence>
<feature type="transmembrane region" description="Helical" evidence="6">
    <location>
        <begin position="12"/>
        <end position="32"/>
    </location>
</feature>
<evidence type="ECO:0000256" key="4">
    <source>
        <dbReference type="ARBA" id="ARBA00022989"/>
    </source>
</evidence>
<proteinExistence type="inferred from homology"/>
<dbReference type="SUPFAM" id="SSF103481">
    <property type="entry name" value="Multidrug resistance efflux transporter EmrE"/>
    <property type="match status" value="2"/>
</dbReference>
<evidence type="ECO:0000256" key="3">
    <source>
        <dbReference type="ARBA" id="ARBA00022692"/>
    </source>
</evidence>
<evidence type="ECO:0000313" key="9">
    <source>
        <dbReference type="Proteomes" id="UP000584867"/>
    </source>
</evidence>
<comment type="caution">
    <text evidence="8">The sequence shown here is derived from an EMBL/GenBank/DDBJ whole genome shotgun (WGS) entry which is preliminary data.</text>
</comment>
<evidence type="ECO:0000313" key="8">
    <source>
        <dbReference type="EMBL" id="MBB5062010.1"/>
    </source>
</evidence>
<evidence type="ECO:0000256" key="2">
    <source>
        <dbReference type="ARBA" id="ARBA00007362"/>
    </source>
</evidence>
<keyword evidence="4 6" id="KW-1133">Transmembrane helix</keyword>
<feature type="transmembrane region" description="Helical" evidence="6">
    <location>
        <begin position="38"/>
        <end position="57"/>
    </location>
</feature>
<comment type="subcellular location">
    <subcellularLocation>
        <location evidence="1">Membrane</location>
        <topology evidence="1">Multi-pass membrane protein</topology>
    </subcellularLocation>
</comment>
<feature type="transmembrane region" description="Helical" evidence="6">
    <location>
        <begin position="219"/>
        <end position="240"/>
    </location>
</feature>
<dbReference type="InterPro" id="IPR000620">
    <property type="entry name" value="EamA_dom"/>
</dbReference>
<organism evidence="8 9">
    <name type="scientific">Granulicella mallensis</name>
    <dbReference type="NCBI Taxonomy" id="940614"/>
    <lineage>
        <taxon>Bacteria</taxon>
        <taxon>Pseudomonadati</taxon>
        <taxon>Acidobacteriota</taxon>
        <taxon>Terriglobia</taxon>
        <taxon>Terriglobales</taxon>
        <taxon>Acidobacteriaceae</taxon>
        <taxon>Granulicella</taxon>
    </lineage>
</organism>
<dbReference type="EMBL" id="JACHIO010000001">
    <property type="protein sequence ID" value="MBB5062010.1"/>
    <property type="molecule type" value="Genomic_DNA"/>
</dbReference>
<feature type="transmembrane region" description="Helical" evidence="6">
    <location>
        <begin position="186"/>
        <end position="207"/>
    </location>
</feature>
<keyword evidence="5 6" id="KW-0472">Membrane</keyword>
<dbReference type="GO" id="GO:0016020">
    <property type="term" value="C:membrane"/>
    <property type="evidence" value="ECO:0007669"/>
    <property type="project" value="UniProtKB-SubCell"/>
</dbReference>
<feature type="domain" description="EamA" evidence="7">
    <location>
        <begin position="156"/>
        <end position="291"/>
    </location>
</feature>
<protein>
    <submittedName>
        <fullName evidence="8">Drug/metabolite transporter (DMT)-like permease</fullName>
    </submittedName>
</protein>
<evidence type="ECO:0000259" key="7">
    <source>
        <dbReference type="Pfam" id="PF00892"/>
    </source>
</evidence>
<dbReference type="InterPro" id="IPR037185">
    <property type="entry name" value="EmrE-like"/>
</dbReference>
<feature type="transmembrane region" description="Helical" evidence="6">
    <location>
        <begin position="125"/>
        <end position="143"/>
    </location>
</feature>
<evidence type="ECO:0000256" key="6">
    <source>
        <dbReference type="SAM" id="Phobius"/>
    </source>
</evidence>
<accession>A0A7W7ZLA2</accession>
<gene>
    <name evidence="8" type="ORF">HDF15_000335</name>
</gene>
<dbReference type="PANTHER" id="PTHR32322:SF2">
    <property type="entry name" value="EAMA DOMAIN-CONTAINING PROTEIN"/>
    <property type="match status" value="1"/>
</dbReference>
<evidence type="ECO:0000256" key="5">
    <source>
        <dbReference type="ARBA" id="ARBA00023136"/>
    </source>
</evidence>
<comment type="similarity">
    <text evidence="2">Belongs to the EamA transporter family.</text>
</comment>